<protein>
    <submittedName>
        <fullName evidence="4">Transglycosylase SLT domain-containing protein</fullName>
    </submittedName>
</protein>
<evidence type="ECO:0000313" key="4">
    <source>
        <dbReference type="EMBL" id="MFC7090988.1"/>
    </source>
</evidence>
<dbReference type="PANTHER" id="PTHR37423:SF2">
    <property type="entry name" value="MEMBRANE-BOUND LYTIC MUREIN TRANSGLYCOSYLASE C"/>
    <property type="match status" value="1"/>
</dbReference>
<reference evidence="5" key="1">
    <citation type="journal article" date="2019" name="Int. J. Syst. Evol. Microbiol.">
        <title>The Global Catalogue of Microorganisms (GCM) 10K type strain sequencing project: providing services to taxonomists for standard genome sequencing and annotation.</title>
        <authorList>
            <consortium name="The Broad Institute Genomics Platform"/>
            <consortium name="The Broad Institute Genome Sequencing Center for Infectious Disease"/>
            <person name="Wu L."/>
            <person name="Ma J."/>
        </authorList>
    </citation>
    <scope>NUCLEOTIDE SEQUENCE [LARGE SCALE GENOMIC DNA]</scope>
    <source>
        <strain evidence="5">CGMCC 1.13666</strain>
    </source>
</reference>
<dbReference type="Proteomes" id="UP001596411">
    <property type="component" value="Unassembled WGS sequence"/>
</dbReference>
<sequence>MARIPRLTDSRRVQQRGLPDGSINPATPAGTFGPDLGPAADQLSQIALRAADRANTARVMEADNALSEFENTALYDPESGALNARGKNAFGLPDTVMQSYDQRVAEIRDGLVGAQRSAFDRLAAQRRRSVDSTIQRHVHSQISTYEQEQADALISNSQLAAANHYNDPQRIATELQRQRATITTRARDLGWSEEQTQLALQRAQSATQASVVQQMADNDPRGALQRFNEVKSQILPDDRSRLEPAIKRIEAQQIADSLSGAFTGVRMPSDGDLWERLIQRESRGNQFDSDGQPLTSSAGAVGVAQLLPGTAREAAELAGLPWDPQRFRNDAEYNEALGRAYFDKQMQDFGMPLLAAAAYNAGPGMVSDWINGTNRTGKNESRLRLGDPRSGEITPEEFAQRIPFQETRDYVASVVGQDSYNAVTGEFGMRDALQRIQRIEDPDVRQQALSMFTSQRNQFHQLRAVEQAELDSRVEDAQAAYLQGLAFDNPPSQADFLRAYGADGGSRYEAFRKVRSVGEALQQIALATPDERRELLSNFRPEQQDGAAGEGFAEDARLFGVLMDAAQRMEDQMEDDPVTYLNRHSPQIQAMAAATGDGSPAALDAYASALVAEQQRLGISQPQLLTAQQKAEIVSGFRSTEDGGDNAAQLISGLQSEWGRHWPTVFRQLQDELPNAALVIGTGIDGATASRLARIANIPTEDLRKGLESTVTRDVTDELNDRFADFRVTLQNQAGGERTFAALYEEAQRLSLSYAAEGDSAKDAADRAFSSLVDDRYTVNGTYRVPRDVDADLVERGADAELESIDPAQLQYERQEWMDEEFAAQQIRNVLRESAYWVTAPDESGLVLYVNGEAVLTRDGDPVTRSWADLSTRAEEQEPGLWQRFQEGRRQAQDVRRETSTRAWEVRQ</sequence>
<dbReference type="SUPFAM" id="SSF53955">
    <property type="entry name" value="Lysozyme-like"/>
    <property type="match status" value="1"/>
</dbReference>
<feature type="compositionally biased region" description="Basic and acidic residues" evidence="2">
    <location>
        <begin position="1"/>
        <end position="12"/>
    </location>
</feature>
<evidence type="ECO:0000313" key="5">
    <source>
        <dbReference type="Proteomes" id="UP001596411"/>
    </source>
</evidence>
<dbReference type="InterPro" id="IPR023346">
    <property type="entry name" value="Lysozyme-like_dom_sf"/>
</dbReference>
<proteinExistence type="inferred from homology"/>
<comment type="similarity">
    <text evidence="1">Belongs to the transglycosylase Slt family.</text>
</comment>
<comment type="caution">
    <text evidence="4">The sequence shown here is derived from an EMBL/GenBank/DDBJ whole genome shotgun (WGS) entry which is preliminary data.</text>
</comment>
<feature type="region of interest" description="Disordered" evidence="2">
    <location>
        <begin position="1"/>
        <end position="37"/>
    </location>
</feature>
<dbReference type="PANTHER" id="PTHR37423">
    <property type="entry name" value="SOLUBLE LYTIC MUREIN TRANSGLYCOSYLASE-RELATED"/>
    <property type="match status" value="1"/>
</dbReference>
<dbReference type="Gene3D" id="1.10.530.10">
    <property type="match status" value="1"/>
</dbReference>
<dbReference type="Pfam" id="PF01464">
    <property type="entry name" value="SLT"/>
    <property type="match status" value="1"/>
</dbReference>
<organism evidence="4 5">
    <name type="scientific">Halomonas salifodinae</name>
    <dbReference type="NCBI Taxonomy" id="438745"/>
    <lineage>
        <taxon>Bacteria</taxon>
        <taxon>Pseudomonadati</taxon>
        <taxon>Pseudomonadota</taxon>
        <taxon>Gammaproteobacteria</taxon>
        <taxon>Oceanospirillales</taxon>
        <taxon>Halomonadaceae</taxon>
        <taxon>Halomonas</taxon>
    </lineage>
</organism>
<gene>
    <name evidence="4" type="ORF">ACFQH5_15665</name>
</gene>
<evidence type="ECO:0000256" key="2">
    <source>
        <dbReference type="SAM" id="MobiDB-lite"/>
    </source>
</evidence>
<name>A0ABW2F1S2_9GAMM</name>
<accession>A0ABW2F1S2</accession>
<feature type="compositionally biased region" description="Basic and acidic residues" evidence="2">
    <location>
        <begin position="377"/>
        <end position="390"/>
    </location>
</feature>
<feature type="region of interest" description="Disordered" evidence="2">
    <location>
        <begin position="372"/>
        <end position="391"/>
    </location>
</feature>
<feature type="domain" description="Transglycosylase SLT" evidence="3">
    <location>
        <begin position="277"/>
        <end position="379"/>
    </location>
</feature>
<evidence type="ECO:0000256" key="1">
    <source>
        <dbReference type="ARBA" id="ARBA00007734"/>
    </source>
</evidence>
<keyword evidence="5" id="KW-1185">Reference proteome</keyword>
<evidence type="ECO:0000259" key="3">
    <source>
        <dbReference type="Pfam" id="PF01464"/>
    </source>
</evidence>
<dbReference type="RefSeq" id="WP_346061889.1">
    <property type="nucleotide sequence ID" value="NZ_BAAADR010000005.1"/>
</dbReference>
<dbReference type="EMBL" id="JBHSZP010000031">
    <property type="protein sequence ID" value="MFC7090988.1"/>
    <property type="molecule type" value="Genomic_DNA"/>
</dbReference>
<dbReference type="InterPro" id="IPR008258">
    <property type="entry name" value="Transglycosylase_SLT_dom_1"/>
</dbReference>